<proteinExistence type="predicted"/>
<gene>
    <name evidence="1" type="ORF">FHR32_003166</name>
</gene>
<protein>
    <submittedName>
        <fullName evidence="1">Uncharacterized protein</fullName>
    </submittedName>
</protein>
<evidence type="ECO:0000313" key="2">
    <source>
        <dbReference type="Proteomes" id="UP000534286"/>
    </source>
</evidence>
<reference evidence="1 2" key="1">
    <citation type="submission" date="2020-08" db="EMBL/GenBank/DDBJ databases">
        <title>Sequencing the genomes of 1000 actinobacteria strains.</title>
        <authorList>
            <person name="Klenk H.-P."/>
        </authorList>
    </citation>
    <scope>NUCLEOTIDE SEQUENCE [LARGE SCALE GENOMIC DNA]</scope>
    <source>
        <strain evidence="1 2">DSM 43023</strain>
    </source>
</reference>
<accession>A0A7W7RWU0</accession>
<comment type="caution">
    <text evidence="1">The sequence shown here is derived from an EMBL/GenBank/DDBJ whole genome shotgun (WGS) entry which is preliminary data.</text>
</comment>
<dbReference type="RefSeq" id="WP_184754975.1">
    <property type="nucleotide sequence ID" value="NZ_BAABEK010000061.1"/>
</dbReference>
<keyword evidence="2" id="KW-1185">Reference proteome</keyword>
<dbReference type="Proteomes" id="UP000534286">
    <property type="component" value="Unassembled WGS sequence"/>
</dbReference>
<sequence length="107" mass="12172">MPARWRRRDGVPPGLDNLVRMIKKWEAGRHLPGERYQLLYGRVFGISRDLLFGTRAQPVDSPPEPVSADEVTRSVFGLVQNGRQRLGQTRELYVVAARGTSARRTTR</sequence>
<evidence type="ECO:0000313" key="1">
    <source>
        <dbReference type="EMBL" id="MBB4938861.1"/>
    </source>
</evidence>
<dbReference type="AlphaFoldDB" id="A0A7W7RWU0"/>
<dbReference type="EMBL" id="JACHJU010000001">
    <property type="protein sequence ID" value="MBB4938861.1"/>
    <property type="molecule type" value="Genomic_DNA"/>
</dbReference>
<organism evidence="1 2">
    <name type="scientific">Streptosporangium album</name>
    <dbReference type="NCBI Taxonomy" id="47479"/>
    <lineage>
        <taxon>Bacteria</taxon>
        <taxon>Bacillati</taxon>
        <taxon>Actinomycetota</taxon>
        <taxon>Actinomycetes</taxon>
        <taxon>Streptosporangiales</taxon>
        <taxon>Streptosporangiaceae</taxon>
        <taxon>Streptosporangium</taxon>
    </lineage>
</organism>
<name>A0A7W7RWU0_9ACTN</name>